<feature type="region of interest" description="Disordered" evidence="3">
    <location>
        <begin position="628"/>
        <end position="649"/>
    </location>
</feature>
<dbReference type="PANTHER" id="PTHR23019">
    <property type="entry name" value="NUCLEAR PORE MEMBRANE GLYCOPROTEIN GP210-RELATED"/>
    <property type="match status" value="1"/>
</dbReference>
<feature type="domain" description="U-box" evidence="6">
    <location>
        <begin position="164"/>
        <end position="305"/>
    </location>
</feature>
<dbReference type="Pfam" id="PF22967">
    <property type="entry name" value="Ig_NUP210_1st"/>
    <property type="match status" value="1"/>
</dbReference>
<evidence type="ECO:0000256" key="1">
    <source>
        <dbReference type="ARBA" id="ARBA00022737"/>
    </source>
</evidence>
<dbReference type="InterPro" id="IPR058678">
    <property type="entry name" value="ARM_PUB"/>
</dbReference>
<evidence type="ECO:0000313" key="8">
    <source>
        <dbReference type="Proteomes" id="UP000306102"/>
    </source>
</evidence>
<dbReference type="InterPro" id="IPR011989">
    <property type="entry name" value="ARM-like"/>
</dbReference>
<dbReference type="PANTHER" id="PTHR23019:SF0">
    <property type="entry name" value="NUCLEAR PORE MEMBRANE GLYCOPROTEIN 210"/>
    <property type="match status" value="1"/>
</dbReference>
<dbReference type="Pfam" id="PF25598">
    <property type="entry name" value="ARM_PUB"/>
    <property type="match status" value="1"/>
</dbReference>
<evidence type="ECO:0000259" key="5">
    <source>
        <dbReference type="Pfam" id="PF22969"/>
    </source>
</evidence>
<organism evidence="7 8">
    <name type="scientific">Camellia sinensis var. sinensis</name>
    <name type="common">China tea</name>
    <dbReference type="NCBI Taxonomy" id="542762"/>
    <lineage>
        <taxon>Eukaryota</taxon>
        <taxon>Viridiplantae</taxon>
        <taxon>Streptophyta</taxon>
        <taxon>Embryophyta</taxon>
        <taxon>Tracheophyta</taxon>
        <taxon>Spermatophyta</taxon>
        <taxon>Magnoliopsida</taxon>
        <taxon>eudicotyledons</taxon>
        <taxon>Gunneridae</taxon>
        <taxon>Pentapetalae</taxon>
        <taxon>asterids</taxon>
        <taxon>Ericales</taxon>
        <taxon>Theaceae</taxon>
        <taxon>Camellia</taxon>
    </lineage>
</organism>
<dbReference type="SUPFAM" id="SSF48371">
    <property type="entry name" value="ARM repeat"/>
    <property type="match status" value="1"/>
</dbReference>
<dbReference type="EMBL" id="SDRB02007717">
    <property type="protein sequence ID" value="THG10760.1"/>
    <property type="molecule type" value="Genomic_DNA"/>
</dbReference>
<feature type="compositionally biased region" description="Basic and acidic residues" evidence="3">
    <location>
        <begin position="638"/>
        <end position="649"/>
    </location>
</feature>
<protein>
    <submittedName>
        <fullName evidence="7">Uncharacterized protein</fullName>
    </submittedName>
</protein>
<comment type="caution">
    <text evidence="7">The sequence shown here is derived from an EMBL/GenBank/DDBJ whole genome shotgun (WGS) entry which is preliminary data.</text>
</comment>
<reference evidence="7 8" key="1">
    <citation type="journal article" date="2018" name="Proc. Natl. Acad. Sci. U.S.A.">
        <title>Draft genome sequence of Camellia sinensis var. sinensis provides insights into the evolution of the tea genome and tea quality.</title>
        <authorList>
            <person name="Wei C."/>
            <person name="Yang H."/>
            <person name="Wang S."/>
            <person name="Zhao J."/>
            <person name="Liu C."/>
            <person name="Gao L."/>
            <person name="Xia E."/>
            <person name="Lu Y."/>
            <person name="Tai Y."/>
            <person name="She G."/>
            <person name="Sun J."/>
            <person name="Cao H."/>
            <person name="Tong W."/>
            <person name="Gao Q."/>
            <person name="Li Y."/>
            <person name="Deng W."/>
            <person name="Jiang X."/>
            <person name="Wang W."/>
            <person name="Chen Q."/>
            <person name="Zhang S."/>
            <person name="Li H."/>
            <person name="Wu J."/>
            <person name="Wang P."/>
            <person name="Li P."/>
            <person name="Shi C."/>
            <person name="Zheng F."/>
            <person name="Jian J."/>
            <person name="Huang B."/>
            <person name="Shan D."/>
            <person name="Shi M."/>
            <person name="Fang C."/>
            <person name="Yue Y."/>
            <person name="Li F."/>
            <person name="Li D."/>
            <person name="Wei S."/>
            <person name="Han B."/>
            <person name="Jiang C."/>
            <person name="Yin Y."/>
            <person name="Xia T."/>
            <person name="Zhang Z."/>
            <person name="Bennetzen J.L."/>
            <person name="Zhao S."/>
            <person name="Wan X."/>
        </authorList>
    </citation>
    <scope>NUCLEOTIDE SEQUENCE [LARGE SCALE GENOMIC DNA]</scope>
    <source>
        <strain evidence="8">cv. Shuchazao</strain>
        <tissue evidence="7">Leaf</tissue>
    </source>
</reference>
<proteinExistence type="predicted"/>
<dbReference type="InterPro" id="IPR045197">
    <property type="entry name" value="NUP210-like"/>
</dbReference>
<feature type="domain" description="NUP210 Ig-like" evidence="4">
    <location>
        <begin position="309"/>
        <end position="363"/>
    </location>
</feature>
<dbReference type="InterPro" id="IPR016024">
    <property type="entry name" value="ARM-type_fold"/>
</dbReference>
<dbReference type="InterPro" id="IPR055096">
    <property type="entry name" value="Ig_NUP210_1st"/>
</dbReference>
<dbReference type="Pfam" id="PF22969">
    <property type="entry name" value="Ig_NUP210_2nd"/>
    <property type="match status" value="1"/>
</dbReference>
<dbReference type="InterPro" id="IPR000225">
    <property type="entry name" value="Armadillo"/>
</dbReference>
<feature type="repeat" description="ARM" evidence="2">
    <location>
        <begin position="199"/>
        <end position="239"/>
    </location>
</feature>
<gene>
    <name evidence="7" type="ORF">TEA_010668</name>
</gene>
<dbReference type="STRING" id="542762.A0A4S4E498"/>
<dbReference type="PROSITE" id="PS50176">
    <property type="entry name" value="ARM_REPEAT"/>
    <property type="match status" value="1"/>
</dbReference>
<dbReference type="Gene3D" id="1.25.10.10">
    <property type="entry name" value="Leucine-rich Repeat Variant"/>
    <property type="match status" value="2"/>
</dbReference>
<evidence type="ECO:0000256" key="2">
    <source>
        <dbReference type="PROSITE-ProRule" id="PRU00259"/>
    </source>
</evidence>
<feature type="domain" description="NUP210 Ig-like" evidence="5">
    <location>
        <begin position="383"/>
        <end position="481"/>
    </location>
</feature>
<evidence type="ECO:0000256" key="3">
    <source>
        <dbReference type="SAM" id="MobiDB-lite"/>
    </source>
</evidence>
<evidence type="ECO:0000259" key="4">
    <source>
        <dbReference type="Pfam" id="PF22967"/>
    </source>
</evidence>
<evidence type="ECO:0000313" key="7">
    <source>
        <dbReference type="EMBL" id="THG10760.1"/>
    </source>
</evidence>
<name>A0A4S4E498_CAMSN</name>
<evidence type="ECO:0000259" key="6">
    <source>
        <dbReference type="Pfam" id="PF25598"/>
    </source>
</evidence>
<dbReference type="InterPro" id="IPR055097">
    <property type="entry name" value="Ig_NUP210_2nd"/>
</dbReference>
<accession>A0A4S4E498</accession>
<dbReference type="Proteomes" id="UP000306102">
    <property type="component" value="Unassembled WGS sequence"/>
</dbReference>
<dbReference type="AlphaFoldDB" id="A0A4S4E498"/>
<sequence>MAHRQDNSEVKTGLEEAYRGWFNSGVDSLVFNSWFKEYTSKDYLFVLHKRESSSSVDSEEFEPEALVDSGVAHRQDNSEVKTGLEEAHRGWFNSGVDSLESFKEHKLHRLFKAISKRFRRFRSISIGCSERFRRFRAACALLNLSLIDKNKISIGACGAIPLLITLLMNGSNRGKKDAMTTLYKLCMVKVNKERAVKGGAVKAVVGLVATEQMAEKAMVVMSSLAAVAERKEAIVEEGGIAALVEVIEDGSPKGKEFAVMTLLQLCGESVRNRGLLVREDGIPPLAALAQTGTTKAKHKAETLLRSWDHHDILSVLPEFNSSGHCSTSARLRSIASYSGRKETAVYATDVHTGMVIRCKVYIDNFSRIQIFHNSIKLDLDGLATLHVRAFDDEENVFSSLVGLQFMWHLMPEANGLPHHLVHVPLKDSPLSDCGGLCGDLDIQTKLEDSGVFSDLYVVKGTGIGHEIVSVHLLEPQFEHMADKIVLTVAEAMSLDPPSPVFVLIDATVHYCLKVIRGNIPQEELVTLYDSIYDMVFGKVNFGKFLQGLGFKPNGSLYLGLQPEKLVTWCSRSVFKPLAENLQFSALKSSFVSFQSSQLHSSPFPIITRMRRRVSELLQNNRICRSDTKLMQDSAKKKKGEEEDRSRIHS</sequence>
<keyword evidence="1" id="KW-0677">Repeat</keyword>
<keyword evidence="8" id="KW-1185">Reference proteome</keyword>